<keyword evidence="8" id="KW-1185">Reference proteome</keyword>
<evidence type="ECO:0000256" key="4">
    <source>
        <dbReference type="ARBA" id="ARBA00023136"/>
    </source>
</evidence>
<dbReference type="InterPro" id="IPR000276">
    <property type="entry name" value="GPCR_Rhodpsn"/>
</dbReference>
<proteinExistence type="predicted"/>
<organism evidence="7 8">
    <name type="scientific">Oesophagostomum dentatum</name>
    <name type="common">Nodular worm</name>
    <dbReference type="NCBI Taxonomy" id="61180"/>
    <lineage>
        <taxon>Eukaryota</taxon>
        <taxon>Metazoa</taxon>
        <taxon>Ecdysozoa</taxon>
        <taxon>Nematoda</taxon>
        <taxon>Chromadorea</taxon>
        <taxon>Rhabditida</taxon>
        <taxon>Rhabditina</taxon>
        <taxon>Rhabditomorpha</taxon>
        <taxon>Strongyloidea</taxon>
        <taxon>Strongylidae</taxon>
        <taxon>Oesophagostomum</taxon>
    </lineage>
</organism>
<feature type="transmembrane region" description="Helical" evidence="5">
    <location>
        <begin position="207"/>
        <end position="229"/>
    </location>
</feature>
<dbReference type="Proteomes" id="UP000053660">
    <property type="component" value="Unassembled WGS sequence"/>
</dbReference>
<sequence length="237" mass="27117">MSVGELLEDSLDVCDTSPSDSFTRIQFLFRAYLMPITYLFGIFSNSINIIVFMQKTMRNQPVNWFFLVLSISDLTVLIASFFVFSVPVYAEIADDVDMARMSAVLIVWFYPLAQTSLTMSVYLTILVSVHRFLGVCHPFLIRRVSNSSAVKGVIVSAIAFAFMFNTSRWFELQAMPCYSKRHDRESLVVYPTDLMVNSVYTVVYRNAAYTMVMFFLPFAILTFVNLRIIGTLKSSYK</sequence>
<evidence type="ECO:0000313" key="7">
    <source>
        <dbReference type="EMBL" id="KHJ86622.1"/>
    </source>
</evidence>
<dbReference type="InterPro" id="IPR052954">
    <property type="entry name" value="GPCR-Ligand_Int"/>
</dbReference>
<reference evidence="7 8" key="1">
    <citation type="submission" date="2014-03" db="EMBL/GenBank/DDBJ databases">
        <title>Draft genome of the hookworm Oesophagostomum dentatum.</title>
        <authorList>
            <person name="Mitreva M."/>
        </authorList>
    </citation>
    <scope>NUCLEOTIDE SEQUENCE [LARGE SCALE GENOMIC DNA]</scope>
    <source>
        <strain evidence="7 8">OD-Hann</strain>
    </source>
</reference>
<dbReference type="EMBL" id="KN559827">
    <property type="protein sequence ID" value="KHJ86622.1"/>
    <property type="molecule type" value="Genomic_DNA"/>
</dbReference>
<dbReference type="OrthoDB" id="10011262at2759"/>
<dbReference type="SUPFAM" id="SSF81321">
    <property type="entry name" value="Family A G protein-coupled receptor-like"/>
    <property type="match status" value="1"/>
</dbReference>
<accession>A0A0B1ST10</accession>
<dbReference type="Gene3D" id="1.20.1070.10">
    <property type="entry name" value="Rhodopsin 7-helix transmembrane proteins"/>
    <property type="match status" value="1"/>
</dbReference>
<dbReference type="InterPro" id="IPR017452">
    <property type="entry name" value="GPCR_Rhodpsn_7TM"/>
</dbReference>
<evidence type="ECO:0000256" key="5">
    <source>
        <dbReference type="SAM" id="Phobius"/>
    </source>
</evidence>
<evidence type="ECO:0000256" key="1">
    <source>
        <dbReference type="ARBA" id="ARBA00004370"/>
    </source>
</evidence>
<gene>
    <name evidence="7" type="ORF">OESDEN_13619</name>
</gene>
<dbReference type="PANTHER" id="PTHR46641">
    <property type="entry name" value="FMRFAMIDE RECEPTOR-RELATED"/>
    <property type="match status" value="1"/>
</dbReference>
<dbReference type="CDD" id="cd14978">
    <property type="entry name" value="7tmA_FMRFamide_R-like"/>
    <property type="match status" value="1"/>
</dbReference>
<keyword evidence="2 5" id="KW-0812">Transmembrane</keyword>
<feature type="transmembrane region" description="Helical" evidence="5">
    <location>
        <begin position="32"/>
        <end position="52"/>
    </location>
</feature>
<dbReference type="GO" id="GO:0004930">
    <property type="term" value="F:G protein-coupled receptor activity"/>
    <property type="evidence" value="ECO:0007669"/>
    <property type="project" value="InterPro"/>
</dbReference>
<evidence type="ECO:0000259" key="6">
    <source>
        <dbReference type="PROSITE" id="PS50262"/>
    </source>
</evidence>
<comment type="subcellular location">
    <subcellularLocation>
        <location evidence="1">Membrane</location>
    </subcellularLocation>
</comment>
<evidence type="ECO:0000256" key="2">
    <source>
        <dbReference type="ARBA" id="ARBA00022692"/>
    </source>
</evidence>
<feature type="transmembrane region" description="Helical" evidence="5">
    <location>
        <begin position="64"/>
        <end position="90"/>
    </location>
</feature>
<evidence type="ECO:0000313" key="8">
    <source>
        <dbReference type="Proteomes" id="UP000053660"/>
    </source>
</evidence>
<name>A0A0B1ST10_OESDE</name>
<dbReference type="PANTHER" id="PTHR46641:SF2">
    <property type="entry name" value="FMRFAMIDE RECEPTOR"/>
    <property type="match status" value="1"/>
</dbReference>
<feature type="transmembrane region" description="Helical" evidence="5">
    <location>
        <begin position="102"/>
        <end position="127"/>
    </location>
</feature>
<protein>
    <recommendedName>
        <fullName evidence="6">G-protein coupled receptors family 1 profile domain-containing protein</fullName>
    </recommendedName>
</protein>
<dbReference type="Pfam" id="PF00001">
    <property type="entry name" value="7tm_1"/>
    <property type="match status" value="1"/>
</dbReference>
<evidence type="ECO:0000256" key="3">
    <source>
        <dbReference type="ARBA" id="ARBA00022989"/>
    </source>
</evidence>
<dbReference type="PROSITE" id="PS50262">
    <property type="entry name" value="G_PROTEIN_RECEP_F1_2"/>
    <property type="match status" value="1"/>
</dbReference>
<keyword evidence="3 5" id="KW-1133">Transmembrane helix</keyword>
<dbReference type="GO" id="GO:0016020">
    <property type="term" value="C:membrane"/>
    <property type="evidence" value="ECO:0007669"/>
    <property type="project" value="UniProtKB-SubCell"/>
</dbReference>
<keyword evidence="4 5" id="KW-0472">Membrane</keyword>
<dbReference type="AlphaFoldDB" id="A0A0B1ST10"/>
<dbReference type="PRINTS" id="PR00237">
    <property type="entry name" value="GPCRRHODOPSN"/>
</dbReference>
<feature type="domain" description="G-protein coupled receptors family 1 profile" evidence="6">
    <location>
        <begin position="44"/>
        <end position="237"/>
    </location>
</feature>
<feature type="transmembrane region" description="Helical" evidence="5">
    <location>
        <begin position="148"/>
        <end position="166"/>
    </location>
</feature>